<protein>
    <submittedName>
        <fullName evidence="13">Two-component response regulator-like APRR3 isoform A</fullName>
    </submittedName>
</protein>
<keyword evidence="6" id="KW-0804">Transcription</keyword>
<evidence type="ECO:0000256" key="2">
    <source>
        <dbReference type="ARBA" id="ARBA00010330"/>
    </source>
</evidence>
<dbReference type="Pfam" id="PF06203">
    <property type="entry name" value="CCT"/>
    <property type="match status" value="1"/>
</dbReference>
<feature type="region of interest" description="Disordered" evidence="10">
    <location>
        <begin position="1005"/>
        <end position="1073"/>
    </location>
</feature>
<dbReference type="Gene3D" id="3.40.50.2300">
    <property type="match status" value="1"/>
</dbReference>
<dbReference type="PANTHER" id="PTHR43874">
    <property type="entry name" value="TWO-COMPONENT RESPONSE REGULATOR"/>
    <property type="match status" value="1"/>
</dbReference>
<evidence type="ECO:0000256" key="5">
    <source>
        <dbReference type="ARBA" id="ARBA00023108"/>
    </source>
</evidence>
<dbReference type="InterPro" id="IPR045279">
    <property type="entry name" value="ARR-like"/>
</dbReference>
<dbReference type="SMART" id="SM00448">
    <property type="entry name" value="REC"/>
    <property type="match status" value="1"/>
</dbReference>
<dbReference type="InterPro" id="IPR011006">
    <property type="entry name" value="CheY-like_superfamily"/>
</dbReference>
<comment type="caution">
    <text evidence="13">The sequence shown here is derived from an EMBL/GenBank/DDBJ whole genome shotgun (WGS) entry which is preliminary data.</text>
</comment>
<gene>
    <name evidence="13" type="ORF">D0Y65_033633</name>
</gene>
<keyword evidence="14" id="KW-1185">Reference proteome</keyword>
<keyword evidence="4" id="KW-0805">Transcription regulation</keyword>
<reference evidence="13 14" key="1">
    <citation type="submission" date="2018-09" db="EMBL/GenBank/DDBJ databases">
        <title>A high-quality reference genome of wild soybean provides a powerful tool to mine soybean genomes.</title>
        <authorList>
            <person name="Xie M."/>
            <person name="Chung C.Y.L."/>
            <person name="Li M.-W."/>
            <person name="Wong F.-L."/>
            <person name="Chan T.-F."/>
            <person name="Lam H.-M."/>
        </authorList>
    </citation>
    <scope>NUCLEOTIDE SEQUENCE [LARGE SCALE GENOMIC DNA]</scope>
    <source>
        <strain evidence="14">cv. W05</strain>
        <tissue evidence="13">Hypocotyl of etiolated seedlings</tissue>
    </source>
</reference>
<evidence type="ECO:0000256" key="1">
    <source>
        <dbReference type="ARBA" id="ARBA00004123"/>
    </source>
</evidence>
<evidence type="ECO:0000313" key="14">
    <source>
        <dbReference type="Proteomes" id="UP000289340"/>
    </source>
</evidence>
<feature type="compositionally biased region" description="Polar residues" evidence="10">
    <location>
        <begin position="1005"/>
        <end position="1058"/>
    </location>
</feature>
<comment type="caution">
    <text evidence="8">Lacks conserved residue(s) required for the propagation of feature annotation.</text>
</comment>
<keyword evidence="7 9" id="KW-0539">Nucleus</keyword>
<feature type="region of interest" description="Disordered" evidence="10">
    <location>
        <begin position="926"/>
        <end position="950"/>
    </location>
</feature>
<evidence type="ECO:0000256" key="3">
    <source>
        <dbReference type="ARBA" id="ARBA00023012"/>
    </source>
</evidence>
<feature type="domain" description="Response regulatory" evidence="11">
    <location>
        <begin position="156"/>
        <end position="274"/>
    </location>
</feature>
<evidence type="ECO:0000256" key="10">
    <source>
        <dbReference type="SAM" id="MobiDB-lite"/>
    </source>
</evidence>
<dbReference type="GO" id="GO:0009736">
    <property type="term" value="P:cytokinin-activated signaling pathway"/>
    <property type="evidence" value="ECO:0007669"/>
    <property type="project" value="InterPro"/>
</dbReference>
<comment type="subcellular location">
    <subcellularLocation>
        <location evidence="1 9">Nucleus</location>
    </subcellularLocation>
</comment>
<dbReference type="GO" id="GO:0005634">
    <property type="term" value="C:nucleus"/>
    <property type="evidence" value="ECO:0007669"/>
    <property type="project" value="UniProtKB-SubCell"/>
</dbReference>
<evidence type="ECO:0000259" key="11">
    <source>
        <dbReference type="PROSITE" id="PS50110"/>
    </source>
</evidence>
<dbReference type="GO" id="GO:0048511">
    <property type="term" value="P:rhythmic process"/>
    <property type="evidence" value="ECO:0007669"/>
    <property type="project" value="UniProtKB-KW"/>
</dbReference>
<evidence type="ECO:0000256" key="4">
    <source>
        <dbReference type="ARBA" id="ARBA00023015"/>
    </source>
</evidence>
<dbReference type="PROSITE" id="PS51017">
    <property type="entry name" value="CCT"/>
    <property type="match status" value="1"/>
</dbReference>
<feature type="region of interest" description="Disordered" evidence="10">
    <location>
        <begin position="751"/>
        <end position="786"/>
    </location>
</feature>
<sequence>MSVKVLRVEHACMILLFFALYFRNEIGALTIVVFEFFFGLFFPSCCIALANGGLVPVSEALKAGPMNNNVGKGKKGLAEQNHMFFDKKSLENGVVNGGVASGSSTEDDTRFNKVVEDGNNGLRGLIQIHGSLQISQQPPQEPAVCWERFLPLRSIKVLLVEDDDSTRHVVRALLQNCSYKVTAVSNGLQAWKVLEDPENGIDLVLTEVAMPILSGIGLLCKIMSHKTLKNIPVIMMSSHDSMGIVFKCLSKGAVDFLVKPIRRNELKNLWQHVWRRCHSSALSVVLQVLFLGIMHELAYHTHSISSVWSSMGQVDELSHWCLDAHNNIPMTVTSGIKELTHHADNKDDVWYNEETTMPDEDLSTSMPKECLSKQKYLKLALHNPQHEMVLKGGLTWKVGNGTKIKFWEDHWGFGDTSLLAKYPSLYLISDQQHNYIQEMGQQTDKGWEWKFKWRRHLFDRELEMADCFLSEVAGSSIQIHKKDEWIWKAEPTGQYSVTSAYNMLNGVDVEEDNGWMFEELWKIRVPTKITIFAWRLLKERLQTKANLRRRRVAINDPLCPFCGNSEENEAHVFLTCDKILPLWWESMKWVNLHGAFPQKPWQHFSQHAFCFPSKIRINRWRSWWLALTWTVWQHRNKIIFSNETFDGNKLMEDAIFTLWTWLKNFEKDFALTYSYWSSNIAAGFVFSGGLFMEDHIRCNLKSNLIVTNKLSVLSVSKLYAAATMARYSALSSGSGSESATLTRKFAKSRSNDAYENNSDSSDENDYGSRGLSIRDGSDNGSGTQSSWTKCLAQVGSPHPVSPHKQLVDAPDSTCAQVMQTKTEKVSGRWVHATEKECHELIDLDDVARVKDLAMGISLNMQLEHPLEELSSNPIVGKGANKMSDVDDMQIIKRKSNVCEKGQLEYNGDKTGTQENQAMNVIDVTDSNSPQAESRDLNTPNGFSGFSQSKANCCPKEHPSLELTLKRLGEVGDAKNVTGEECNVLRHSDQSAFSKYNTVSANQAQTGNVGSCSPLDNSSAAPNTETMHNFPSHSNGTPSNQKSNGSNNINDRASTNTYLGTKPDTFDKKPESGRGIGSYNSCELLTVQNNSISSSQKKTSAWEEYTEIIKESVGGSEQGFQVEHTYYQLHHYNHIAHKAAVDPQSDHDLLLKSSTPQCVSSNAFGGPAESNAANYSVDGNAVESDHGSNNGQDGSNNLTIRTINVENGNVAAGSIGIGGIDRKSIGNGTDEVRLALREAALTKFRLKRKERCFEKRVRYHSRKKLAEQRPRIKGQFVRRIVYGLKAKKKKINKVTTWCLGTILSTFLNNTSQNGDHYLTDSVPLTASSFLLSD</sequence>
<dbReference type="Proteomes" id="UP000289340">
    <property type="component" value="Chromosome 12"/>
</dbReference>
<organism evidence="13 14">
    <name type="scientific">Glycine soja</name>
    <name type="common">Wild soybean</name>
    <dbReference type="NCBI Taxonomy" id="3848"/>
    <lineage>
        <taxon>Eukaryota</taxon>
        <taxon>Viridiplantae</taxon>
        <taxon>Streptophyta</taxon>
        <taxon>Embryophyta</taxon>
        <taxon>Tracheophyta</taxon>
        <taxon>Spermatophyta</taxon>
        <taxon>Magnoliopsida</taxon>
        <taxon>eudicotyledons</taxon>
        <taxon>Gunneridae</taxon>
        <taxon>Pentapetalae</taxon>
        <taxon>rosids</taxon>
        <taxon>fabids</taxon>
        <taxon>Fabales</taxon>
        <taxon>Fabaceae</taxon>
        <taxon>Papilionoideae</taxon>
        <taxon>50 kb inversion clade</taxon>
        <taxon>NPAAA clade</taxon>
        <taxon>indigoferoid/millettioid clade</taxon>
        <taxon>Phaseoleae</taxon>
        <taxon>Glycine</taxon>
        <taxon>Glycine subgen. Soja</taxon>
    </lineage>
</organism>
<dbReference type="SUPFAM" id="SSF52172">
    <property type="entry name" value="CheY-like"/>
    <property type="match status" value="1"/>
</dbReference>
<dbReference type="EMBL" id="QZWG01000012">
    <property type="protein sequence ID" value="RZB74765.1"/>
    <property type="molecule type" value="Genomic_DNA"/>
</dbReference>
<dbReference type="PROSITE" id="PS50110">
    <property type="entry name" value="RESPONSE_REGULATORY"/>
    <property type="match status" value="1"/>
</dbReference>
<name>A0A445HMV3_GLYSO</name>
<dbReference type="Pfam" id="PF13966">
    <property type="entry name" value="zf-RVT"/>
    <property type="match status" value="1"/>
</dbReference>
<accession>A0A445HMV3</accession>
<comment type="similarity">
    <text evidence="2">Belongs to the ARR-like family.</text>
</comment>
<dbReference type="CDD" id="cd17582">
    <property type="entry name" value="psREC_PRR"/>
    <property type="match status" value="1"/>
</dbReference>
<dbReference type="Pfam" id="PF00072">
    <property type="entry name" value="Response_reg"/>
    <property type="match status" value="1"/>
</dbReference>
<evidence type="ECO:0000313" key="13">
    <source>
        <dbReference type="EMBL" id="RZB74765.1"/>
    </source>
</evidence>
<evidence type="ECO:0000256" key="7">
    <source>
        <dbReference type="ARBA" id="ARBA00023242"/>
    </source>
</evidence>
<evidence type="ECO:0000256" key="9">
    <source>
        <dbReference type="PROSITE-ProRule" id="PRU00357"/>
    </source>
</evidence>
<dbReference type="PANTHER" id="PTHR43874:SF117">
    <property type="entry name" value="TWO-COMPONENT RESPONSE REGULATOR-LIKE APRR3"/>
    <property type="match status" value="1"/>
</dbReference>
<dbReference type="GO" id="GO:0000160">
    <property type="term" value="P:phosphorelay signal transduction system"/>
    <property type="evidence" value="ECO:0007669"/>
    <property type="project" value="UniProtKB-KW"/>
</dbReference>
<dbReference type="InterPro" id="IPR010402">
    <property type="entry name" value="CCT_domain"/>
</dbReference>
<feature type="domain" description="CCT" evidence="12">
    <location>
        <begin position="1236"/>
        <end position="1278"/>
    </location>
</feature>
<keyword evidence="5" id="KW-0090">Biological rhythms</keyword>
<proteinExistence type="inferred from homology"/>
<keyword evidence="3" id="KW-0902">Two-component regulatory system</keyword>
<evidence type="ECO:0000256" key="8">
    <source>
        <dbReference type="PROSITE-ProRule" id="PRU00169"/>
    </source>
</evidence>
<evidence type="ECO:0000256" key="6">
    <source>
        <dbReference type="ARBA" id="ARBA00023163"/>
    </source>
</evidence>
<evidence type="ECO:0000259" key="12">
    <source>
        <dbReference type="PROSITE" id="PS51017"/>
    </source>
</evidence>
<dbReference type="InterPro" id="IPR026960">
    <property type="entry name" value="RVT-Znf"/>
</dbReference>
<dbReference type="InterPro" id="IPR001789">
    <property type="entry name" value="Sig_transdc_resp-reg_receiver"/>
</dbReference>